<dbReference type="EMBL" id="SNRW01001683">
    <property type="protein sequence ID" value="KAA6395441.1"/>
    <property type="molecule type" value="Genomic_DNA"/>
</dbReference>
<proteinExistence type="predicted"/>
<name>A0A5J4WKQ7_9EUKA</name>
<gene>
    <name evidence="1" type="ORF">EZS28_009031</name>
</gene>
<dbReference type="Proteomes" id="UP000324800">
    <property type="component" value="Unassembled WGS sequence"/>
</dbReference>
<evidence type="ECO:0000313" key="1">
    <source>
        <dbReference type="EMBL" id="KAA6395441.1"/>
    </source>
</evidence>
<organism evidence="1 2">
    <name type="scientific">Streblomastix strix</name>
    <dbReference type="NCBI Taxonomy" id="222440"/>
    <lineage>
        <taxon>Eukaryota</taxon>
        <taxon>Metamonada</taxon>
        <taxon>Preaxostyla</taxon>
        <taxon>Oxymonadida</taxon>
        <taxon>Streblomastigidae</taxon>
        <taxon>Streblomastix</taxon>
    </lineage>
</organism>
<dbReference type="AlphaFoldDB" id="A0A5J4WKQ7"/>
<accession>A0A5J4WKQ7</accession>
<protein>
    <submittedName>
        <fullName evidence="1">Uncharacterized protein</fullName>
    </submittedName>
</protein>
<sequence>MDITSFDSNILTIDVVSLIVIPNQPLVKQGSTEELMDILQVRPRIISITLNVSSRIVKAIIQALANTIMVADQTID</sequence>
<evidence type="ECO:0000313" key="2">
    <source>
        <dbReference type="Proteomes" id="UP000324800"/>
    </source>
</evidence>
<reference evidence="1 2" key="1">
    <citation type="submission" date="2019-03" db="EMBL/GenBank/DDBJ databases">
        <title>Single cell metagenomics reveals metabolic interactions within the superorganism composed of flagellate Streblomastix strix and complex community of Bacteroidetes bacteria on its surface.</title>
        <authorList>
            <person name="Treitli S.C."/>
            <person name="Kolisko M."/>
            <person name="Husnik F."/>
            <person name="Keeling P."/>
            <person name="Hampl V."/>
        </authorList>
    </citation>
    <scope>NUCLEOTIDE SEQUENCE [LARGE SCALE GENOMIC DNA]</scope>
    <source>
        <strain evidence="1">ST1C</strain>
    </source>
</reference>
<comment type="caution">
    <text evidence="1">The sequence shown here is derived from an EMBL/GenBank/DDBJ whole genome shotgun (WGS) entry which is preliminary data.</text>
</comment>